<keyword evidence="1" id="KW-0472">Membrane</keyword>
<dbReference type="InterPro" id="IPR021903">
    <property type="entry name" value="DUF3515"/>
</dbReference>
<dbReference type="EMBL" id="CP108021">
    <property type="protein sequence ID" value="WUM21232.1"/>
    <property type="molecule type" value="Genomic_DNA"/>
</dbReference>
<keyword evidence="3" id="KW-1185">Reference proteome</keyword>
<reference evidence="2 3" key="1">
    <citation type="submission" date="2022-10" db="EMBL/GenBank/DDBJ databases">
        <title>The complete genomes of actinobacterial strains from the NBC collection.</title>
        <authorList>
            <person name="Joergensen T.S."/>
            <person name="Alvarez Arevalo M."/>
            <person name="Sterndorff E.B."/>
            <person name="Faurdal D."/>
            <person name="Vuksanovic O."/>
            <person name="Mourched A.-S."/>
            <person name="Charusanti P."/>
            <person name="Shaw S."/>
            <person name="Blin K."/>
            <person name="Weber T."/>
        </authorList>
    </citation>
    <scope>NUCLEOTIDE SEQUENCE [LARGE SCALE GENOMIC DNA]</scope>
    <source>
        <strain evidence="2 3">NBC_00319</strain>
    </source>
</reference>
<keyword evidence="1" id="KW-0812">Transmembrane</keyword>
<name>A0AAU4K5H9_9NOCA</name>
<keyword evidence="1" id="KW-1133">Transmembrane helix</keyword>
<dbReference type="Proteomes" id="UP001432128">
    <property type="component" value="Chromosome"/>
</dbReference>
<protein>
    <submittedName>
        <fullName evidence="2">DUF3515 domain-containing protein</fullName>
    </submittedName>
</protein>
<dbReference type="KEGG" id="whr:OG579_05380"/>
<proteinExistence type="predicted"/>
<evidence type="ECO:0000313" key="2">
    <source>
        <dbReference type="EMBL" id="WUM21232.1"/>
    </source>
</evidence>
<evidence type="ECO:0000313" key="3">
    <source>
        <dbReference type="Proteomes" id="UP001432128"/>
    </source>
</evidence>
<dbReference type="AlphaFoldDB" id="A0AAU4K5H9"/>
<sequence>MSDATGRRSPALIATLVTIPVMVIVLFIAIAAFRTDSSGDSLPLASAAAPQSADANCTKLIAALPATFAGFDDRSESGGLVQWQPTGDAAGPVQLRCGVDRPADLAPTSALQVVDPVQWFATGSGDPDATGTLWVAVDHRPYVALWLPSNSGNGPIADTSRILDRILPRASIDLGS</sequence>
<gene>
    <name evidence="2" type="ORF">OG579_05380</name>
</gene>
<accession>A0AAU4K5H9</accession>
<dbReference type="RefSeq" id="WP_238981281.1">
    <property type="nucleotide sequence ID" value="NZ_CP108021.1"/>
</dbReference>
<dbReference type="Pfam" id="PF12028">
    <property type="entry name" value="DUF3515"/>
    <property type="match status" value="1"/>
</dbReference>
<feature type="transmembrane region" description="Helical" evidence="1">
    <location>
        <begin position="12"/>
        <end position="33"/>
    </location>
</feature>
<evidence type="ECO:0000256" key="1">
    <source>
        <dbReference type="SAM" id="Phobius"/>
    </source>
</evidence>
<organism evidence="2 3">
    <name type="scientific">Williamsia herbipolensis</name>
    <dbReference type="NCBI Taxonomy" id="1603258"/>
    <lineage>
        <taxon>Bacteria</taxon>
        <taxon>Bacillati</taxon>
        <taxon>Actinomycetota</taxon>
        <taxon>Actinomycetes</taxon>
        <taxon>Mycobacteriales</taxon>
        <taxon>Nocardiaceae</taxon>
        <taxon>Williamsia</taxon>
    </lineage>
</organism>